<comment type="caution">
    <text evidence="3">The sequence shown here is derived from an EMBL/GenBank/DDBJ whole genome shotgun (WGS) entry which is preliminary data.</text>
</comment>
<keyword evidence="3" id="KW-0396">Initiation factor</keyword>
<keyword evidence="4" id="KW-1185">Reference proteome</keyword>
<dbReference type="Pfam" id="PF00836">
    <property type="entry name" value="Stathmin"/>
    <property type="match status" value="1"/>
</dbReference>
<keyword evidence="3" id="KW-0648">Protein biosynthesis</keyword>
<evidence type="ECO:0000313" key="3">
    <source>
        <dbReference type="EMBL" id="CAB4010293.1"/>
    </source>
</evidence>
<name>A0A7D9ELR6_PARCT</name>
<dbReference type="AlphaFoldDB" id="A0A7D9ELR6"/>
<evidence type="ECO:0000256" key="2">
    <source>
        <dbReference type="SAM" id="MobiDB-lite"/>
    </source>
</evidence>
<feature type="coiled-coil region" evidence="1">
    <location>
        <begin position="254"/>
        <end position="294"/>
    </location>
</feature>
<accession>A0A7D9ELR6</accession>
<feature type="compositionally biased region" description="Polar residues" evidence="2">
    <location>
        <begin position="187"/>
        <end position="198"/>
    </location>
</feature>
<organism evidence="3 4">
    <name type="scientific">Paramuricea clavata</name>
    <name type="common">Red gorgonian</name>
    <name type="synonym">Violescent sea-whip</name>
    <dbReference type="NCBI Taxonomy" id="317549"/>
    <lineage>
        <taxon>Eukaryota</taxon>
        <taxon>Metazoa</taxon>
        <taxon>Cnidaria</taxon>
        <taxon>Anthozoa</taxon>
        <taxon>Octocorallia</taxon>
        <taxon>Malacalcyonacea</taxon>
        <taxon>Plexauridae</taxon>
        <taxon>Paramuricea</taxon>
    </lineage>
</organism>
<dbReference type="GO" id="GO:0003743">
    <property type="term" value="F:translation initiation factor activity"/>
    <property type="evidence" value="ECO:0007669"/>
    <property type="project" value="UniProtKB-KW"/>
</dbReference>
<dbReference type="OrthoDB" id="5978508at2759"/>
<dbReference type="GO" id="GO:0031110">
    <property type="term" value="P:regulation of microtubule polymerization or depolymerization"/>
    <property type="evidence" value="ECO:0007669"/>
    <property type="project" value="InterPro"/>
</dbReference>
<dbReference type="InterPro" id="IPR000956">
    <property type="entry name" value="Stathmin_fam"/>
</dbReference>
<protein>
    <submittedName>
        <fullName evidence="3">Eukaryotic translation initiation factor 3 subunit A-like</fullName>
    </submittedName>
</protein>
<evidence type="ECO:0000313" key="4">
    <source>
        <dbReference type="Proteomes" id="UP001152795"/>
    </source>
</evidence>
<evidence type="ECO:0000256" key="1">
    <source>
        <dbReference type="SAM" id="Coils"/>
    </source>
</evidence>
<dbReference type="Proteomes" id="UP001152795">
    <property type="component" value="Unassembled WGS sequence"/>
</dbReference>
<reference evidence="3" key="1">
    <citation type="submission" date="2020-04" db="EMBL/GenBank/DDBJ databases">
        <authorList>
            <person name="Alioto T."/>
            <person name="Alioto T."/>
            <person name="Gomez Garrido J."/>
        </authorList>
    </citation>
    <scope>NUCLEOTIDE SEQUENCE</scope>
    <source>
        <strain evidence="3">A484AB</strain>
    </source>
</reference>
<dbReference type="EMBL" id="CACRXK020006738">
    <property type="protein sequence ID" value="CAB4010293.1"/>
    <property type="molecule type" value="Genomic_DNA"/>
</dbReference>
<sequence length="367" mass="42171">MNANAIPECLCPCLKTLTGKYHTKCNRKHYLNMEKQENVKQTSAVTFDIILDENAVKPEPKRLALLKQNRKEPLTADEIEKRQKLAEDRRQARLEARLKRMHEREESTRKLACSVDILLQQQSLRTGKVANPNEVSMMSRREILKTANDIVKGFNEMRLQLLNMDLKVDEGRCQMSHLPETKWQKALKSSKTTKNTQRGTKKPAEIPVKNKPSSNFSSEAHGQKHEGVAFEIPFDDVGGSKKCKKKPAIASLQKKDLKAENQEMVALKLEEKQRKAAERRLRRQDARIRKTRESREALMELRTKVNIFQQHQAALDGQADPRMMLSEREAACLAQDIADGFSSIHSKYETDLERAEGFMMVYDKTPM</sequence>
<gene>
    <name evidence="3" type="ORF">PACLA_8A076061</name>
</gene>
<proteinExistence type="predicted"/>
<feature type="compositionally biased region" description="Polar residues" evidence="2">
    <location>
        <begin position="211"/>
        <end position="220"/>
    </location>
</feature>
<feature type="region of interest" description="Disordered" evidence="2">
    <location>
        <begin position="185"/>
        <end position="223"/>
    </location>
</feature>
<keyword evidence="1" id="KW-0175">Coiled coil</keyword>